<dbReference type="EMBL" id="CP049272">
    <property type="protein sequence ID" value="QPH85483.1"/>
    <property type="molecule type" value="Genomic_DNA"/>
</dbReference>
<accession>A0AAE7P1Z2</accession>
<dbReference type="InterPro" id="IPR014962">
    <property type="entry name" value="YolD"/>
</dbReference>
<dbReference type="Proteomes" id="UP000594513">
    <property type="component" value="Chromosome"/>
</dbReference>
<name>A0AAE7P1Z2_9BACT</name>
<dbReference type="AlphaFoldDB" id="A0AAE7P1Z2"/>
<organism evidence="1 2">
    <name type="scientific">Campylobacter concisus</name>
    <dbReference type="NCBI Taxonomy" id="199"/>
    <lineage>
        <taxon>Bacteria</taxon>
        <taxon>Pseudomonadati</taxon>
        <taxon>Campylobacterota</taxon>
        <taxon>Epsilonproteobacteria</taxon>
        <taxon>Campylobacterales</taxon>
        <taxon>Campylobacteraceae</taxon>
        <taxon>Campylobacter</taxon>
    </lineage>
</organism>
<dbReference type="RefSeq" id="WP_087577347.1">
    <property type="nucleotide sequence ID" value="NZ_CP049272.1"/>
</dbReference>
<gene>
    <name evidence="1" type="ORF">CVT17_00090</name>
</gene>
<proteinExistence type="predicted"/>
<evidence type="ECO:0000313" key="2">
    <source>
        <dbReference type="Proteomes" id="UP000594513"/>
    </source>
</evidence>
<protein>
    <submittedName>
        <fullName evidence="1">YolD-like family protein</fullName>
    </submittedName>
</protein>
<sequence length="102" mass="11804">MASKDRAKIFSSFNPLSTLERALRQKEREKCEKLDLDESKIDEILKKISELRPADEVYVSYHDGYTYASASGLISDVNFKNKTLMVVKTRIKFEDINDLKII</sequence>
<reference evidence="1 2" key="1">
    <citation type="journal article" date="2018" name="Emerg. Microbes Infect.">
        <title>Genomic analysis of oral Campylobacter concisus strains identified a potential bacterial molecular marker associated with active Crohn's disease.</title>
        <authorList>
            <person name="Liu F."/>
            <person name="Ma R."/>
            <person name="Tay C.Y.A."/>
            <person name="Octavia S."/>
            <person name="Lan R."/>
            <person name="Chung H.K.L."/>
            <person name="Riordan S.M."/>
            <person name="Grimm M.C."/>
            <person name="Leong R.W."/>
            <person name="Tanaka M.M."/>
            <person name="Connor S."/>
            <person name="Zhang L."/>
        </authorList>
    </citation>
    <scope>NUCLEOTIDE SEQUENCE [LARGE SCALE GENOMIC DNA]</scope>
    <source>
        <strain evidence="1 2">P27CDO-S2</strain>
    </source>
</reference>
<evidence type="ECO:0000313" key="1">
    <source>
        <dbReference type="EMBL" id="QPH85483.1"/>
    </source>
</evidence>
<dbReference type="Pfam" id="PF08863">
    <property type="entry name" value="YolD"/>
    <property type="match status" value="1"/>
</dbReference>